<evidence type="ECO:0000256" key="1">
    <source>
        <dbReference type="ARBA" id="ARBA00009915"/>
    </source>
</evidence>
<gene>
    <name evidence="7" type="ORF">FOL47_010577</name>
</gene>
<evidence type="ECO:0000256" key="6">
    <source>
        <dbReference type="RuleBase" id="RU364057"/>
    </source>
</evidence>
<evidence type="ECO:0000256" key="5">
    <source>
        <dbReference type="ARBA" id="ARBA00023049"/>
    </source>
</evidence>
<dbReference type="OrthoDB" id="446114at2759"/>
<sequence>MWRPSYAPAYDSVSTSSVSGDIEVHPDQSRCDPNLSWFDRRKCEAFSKRAFGWWKVDILLNALSAMNAPVDLICEADGLQLGAGYSPSNNAVWMCANHFWNPFQFRRILAHELVHAFDFARAKIDTDNVDHVACTEIRAANLSGECELWTKWTEYIGEDPLGNHMWSRKQRCVKDAALRSLSAHGRSEKESRDSIERVWSRCSKDHWPFTTDPQFDTRKDSSRERMTMVYATPQYNKAMESVFAKFHRDSVGSSRAIPLGGQELLPLWSLSIYEMIYPAFACCFLSWVGSYAGMVPDVANESIICSTILDYIGSTLWVCCRIISNRGCRRQPMADGYV</sequence>
<dbReference type="Proteomes" id="UP000591131">
    <property type="component" value="Unassembled WGS sequence"/>
</dbReference>
<protein>
    <recommendedName>
        <fullName evidence="6">Mitochondrial inner membrane protease ATP23</fullName>
        <ecNumber evidence="6">3.4.24.-</ecNumber>
    </recommendedName>
</protein>
<evidence type="ECO:0000256" key="4">
    <source>
        <dbReference type="ARBA" id="ARBA00022801"/>
    </source>
</evidence>
<comment type="similarity">
    <text evidence="1 6">Belongs to the peptidase M76 family.</text>
</comment>
<keyword evidence="2 6" id="KW-0645">Protease</keyword>
<keyword evidence="3 6" id="KW-0479">Metal-binding</keyword>
<dbReference type="EMBL" id="JAAPAO010000083">
    <property type="protein sequence ID" value="KAF4673425.1"/>
    <property type="molecule type" value="Genomic_DNA"/>
</dbReference>
<reference evidence="7 8" key="1">
    <citation type="submission" date="2020-04" db="EMBL/GenBank/DDBJ databases">
        <title>Perkinsus chesapeaki whole genome sequence.</title>
        <authorList>
            <person name="Bogema D.R."/>
        </authorList>
    </citation>
    <scope>NUCLEOTIDE SEQUENCE [LARGE SCALE GENOMIC DNA]</scope>
    <source>
        <strain evidence="7">ATCC PRA-425</strain>
    </source>
</reference>
<dbReference type="InterPro" id="IPR019165">
    <property type="entry name" value="Peptidase_M76_ATP23"/>
</dbReference>
<organism evidence="7 8">
    <name type="scientific">Perkinsus chesapeaki</name>
    <name type="common">Clam parasite</name>
    <name type="synonym">Perkinsus andrewsi</name>
    <dbReference type="NCBI Taxonomy" id="330153"/>
    <lineage>
        <taxon>Eukaryota</taxon>
        <taxon>Sar</taxon>
        <taxon>Alveolata</taxon>
        <taxon>Perkinsozoa</taxon>
        <taxon>Perkinsea</taxon>
        <taxon>Perkinsida</taxon>
        <taxon>Perkinsidae</taxon>
        <taxon>Perkinsus</taxon>
    </lineage>
</organism>
<evidence type="ECO:0000256" key="3">
    <source>
        <dbReference type="ARBA" id="ARBA00022723"/>
    </source>
</evidence>
<dbReference type="AlphaFoldDB" id="A0A7J6MPC7"/>
<evidence type="ECO:0000256" key="2">
    <source>
        <dbReference type="ARBA" id="ARBA00022670"/>
    </source>
</evidence>
<dbReference type="GO" id="GO:0033615">
    <property type="term" value="P:mitochondrial proton-transporting ATP synthase complex assembly"/>
    <property type="evidence" value="ECO:0007669"/>
    <property type="project" value="TreeGrafter"/>
</dbReference>
<comment type="caution">
    <text evidence="7">The sequence shown here is derived from an EMBL/GenBank/DDBJ whole genome shotgun (WGS) entry which is preliminary data.</text>
</comment>
<evidence type="ECO:0000313" key="8">
    <source>
        <dbReference type="Proteomes" id="UP000591131"/>
    </source>
</evidence>
<dbReference type="GO" id="GO:0005739">
    <property type="term" value="C:mitochondrion"/>
    <property type="evidence" value="ECO:0007669"/>
    <property type="project" value="GOC"/>
</dbReference>
<dbReference type="GO" id="GO:0046872">
    <property type="term" value="F:metal ion binding"/>
    <property type="evidence" value="ECO:0007669"/>
    <property type="project" value="UniProtKB-KW"/>
</dbReference>
<evidence type="ECO:0000313" key="7">
    <source>
        <dbReference type="EMBL" id="KAF4673425.1"/>
    </source>
</evidence>
<dbReference type="EC" id="3.4.24.-" evidence="6"/>
<dbReference type="GO" id="GO:0004222">
    <property type="term" value="F:metalloendopeptidase activity"/>
    <property type="evidence" value="ECO:0007669"/>
    <property type="project" value="InterPro"/>
</dbReference>
<dbReference type="PANTHER" id="PTHR21711:SF0">
    <property type="entry name" value="MITOCHONDRIAL INNER MEMBRANE PROTEASE ATP23 HOMOLOG"/>
    <property type="match status" value="1"/>
</dbReference>
<keyword evidence="4 6" id="KW-0378">Hydrolase</keyword>
<keyword evidence="8" id="KW-1185">Reference proteome</keyword>
<proteinExistence type="inferred from homology"/>
<dbReference type="Pfam" id="PF09768">
    <property type="entry name" value="Peptidase_M76"/>
    <property type="match status" value="1"/>
</dbReference>
<dbReference type="PANTHER" id="PTHR21711">
    <property type="entry name" value="MITOCHONDRIAL INNER MEMBRANE PROTEASE"/>
    <property type="match status" value="1"/>
</dbReference>
<name>A0A7J6MPC7_PERCH</name>
<dbReference type="GO" id="GO:0034982">
    <property type="term" value="P:mitochondrial protein processing"/>
    <property type="evidence" value="ECO:0007669"/>
    <property type="project" value="TreeGrafter"/>
</dbReference>
<accession>A0A7J6MPC7</accession>
<keyword evidence="5 6" id="KW-0482">Metalloprotease</keyword>